<evidence type="ECO:0000256" key="1">
    <source>
        <dbReference type="SAM" id="Phobius"/>
    </source>
</evidence>
<dbReference type="EMBL" id="MU006090">
    <property type="protein sequence ID" value="KAF2841870.1"/>
    <property type="molecule type" value="Genomic_DNA"/>
</dbReference>
<sequence>MGQQQLFMLFQRVFGTRLLFSFSGLFLIERGLLSFNCEPDGFIERGRLAYDNVICLLFAKLGYSVLGLLYGVRYLCDYG</sequence>
<dbReference type="Proteomes" id="UP000799429">
    <property type="component" value="Unassembled WGS sequence"/>
</dbReference>
<evidence type="ECO:0000313" key="2">
    <source>
        <dbReference type="EMBL" id="KAF2841870.1"/>
    </source>
</evidence>
<feature type="transmembrane region" description="Helical" evidence="1">
    <location>
        <begin position="6"/>
        <end position="28"/>
    </location>
</feature>
<dbReference type="AlphaFoldDB" id="A0A9P4SG30"/>
<organism evidence="2 3">
    <name type="scientific">Patellaria atrata CBS 101060</name>
    <dbReference type="NCBI Taxonomy" id="1346257"/>
    <lineage>
        <taxon>Eukaryota</taxon>
        <taxon>Fungi</taxon>
        <taxon>Dikarya</taxon>
        <taxon>Ascomycota</taxon>
        <taxon>Pezizomycotina</taxon>
        <taxon>Dothideomycetes</taxon>
        <taxon>Dothideomycetes incertae sedis</taxon>
        <taxon>Patellariales</taxon>
        <taxon>Patellariaceae</taxon>
        <taxon>Patellaria</taxon>
    </lineage>
</organism>
<keyword evidence="1" id="KW-0472">Membrane</keyword>
<gene>
    <name evidence="2" type="ORF">M501DRAFT_998073</name>
</gene>
<keyword evidence="1" id="KW-1133">Transmembrane helix</keyword>
<accession>A0A9P4SG30</accession>
<protein>
    <submittedName>
        <fullName evidence="2">Uncharacterized protein</fullName>
    </submittedName>
</protein>
<feature type="transmembrane region" description="Helical" evidence="1">
    <location>
        <begin position="49"/>
        <end position="72"/>
    </location>
</feature>
<name>A0A9P4SG30_9PEZI</name>
<reference evidence="2" key="1">
    <citation type="journal article" date="2020" name="Stud. Mycol.">
        <title>101 Dothideomycetes genomes: a test case for predicting lifestyles and emergence of pathogens.</title>
        <authorList>
            <person name="Haridas S."/>
            <person name="Albert R."/>
            <person name="Binder M."/>
            <person name="Bloem J."/>
            <person name="Labutti K."/>
            <person name="Salamov A."/>
            <person name="Andreopoulos B."/>
            <person name="Baker S."/>
            <person name="Barry K."/>
            <person name="Bills G."/>
            <person name="Bluhm B."/>
            <person name="Cannon C."/>
            <person name="Castanera R."/>
            <person name="Culley D."/>
            <person name="Daum C."/>
            <person name="Ezra D."/>
            <person name="Gonzalez J."/>
            <person name="Henrissat B."/>
            <person name="Kuo A."/>
            <person name="Liang C."/>
            <person name="Lipzen A."/>
            <person name="Lutzoni F."/>
            <person name="Magnuson J."/>
            <person name="Mondo S."/>
            <person name="Nolan M."/>
            <person name="Ohm R."/>
            <person name="Pangilinan J."/>
            <person name="Park H.-J."/>
            <person name="Ramirez L."/>
            <person name="Alfaro M."/>
            <person name="Sun H."/>
            <person name="Tritt A."/>
            <person name="Yoshinaga Y."/>
            <person name="Zwiers L.-H."/>
            <person name="Turgeon B."/>
            <person name="Goodwin S."/>
            <person name="Spatafora J."/>
            <person name="Crous P."/>
            <person name="Grigoriev I."/>
        </authorList>
    </citation>
    <scope>NUCLEOTIDE SEQUENCE</scope>
    <source>
        <strain evidence="2">CBS 101060</strain>
    </source>
</reference>
<keyword evidence="1" id="KW-0812">Transmembrane</keyword>
<keyword evidence="3" id="KW-1185">Reference proteome</keyword>
<evidence type="ECO:0000313" key="3">
    <source>
        <dbReference type="Proteomes" id="UP000799429"/>
    </source>
</evidence>
<comment type="caution">
    <text evidence="2">The sequence shown here is derived from an EMBL/GenBank/DDBJ whole genome shotgun (WGS) entry which is preliminary data.</text>
</comment>
<proteinExistence type="predicted"/>